<accession>A0A1G2PLS3</accession>
<dbReference type="Pfam" id="PF13385">
    <property type="entry name" value="Laminin_G_3"/>
    <property type="match status" value="1"/>
</dbReference>
<evidence type="ECO:0000256" key="2">
    <source>
        <dbReference type="ARBA" id="ARBA00023157"/>
    </source>
</evidence>
<feature type="transmembrane region" description="Helical" evidence="3">
    <location>
        <begin position="12"/>
        <end position="36"/>
    </location>
</feature>
<keyword evidence="3" id="KW-1133">Transmembrane helix</keyword>
<keyword evidence="3" id="KW-0812">Transmembrane</keyword>
<evidence type="ECO:0000313" key="5">
    <source>
        <dbReference type="EMBL" id="OHA49274.1"/>
    </source>
</evidence>
<feature type="domain" description="LamG-like jellyroll fold" evidence="4">
    <location>
        <begin position="156"/>
        <end position="286"/>
    </location>
</feature>
<dbReference type="AlphaFoldDB" id="A0A1G2PLS3"/>
<evidence type="ECO:0000259" key="4">
    <source>
        <dbReference type="SMART" id="SM00560"/>
    </source>
</evidence>
<proteinExistence type="predicted"/>
<keyword evidence="3" id="KW-0472">Membrane</keyword>
<evidence type="ECO:0000313" key="6">
    <source>
        <dbReference type="Proteomes" id="UP000178690"/>
    </source>
</evidence>
<sequence>MRTMQAKQGMTLLELVIYIGVASIALGGIIGLFVLLNQSWSRTRSQSIVDEGLRAAAERLQTEAAAADTVLEPAYRAAVLDDSPVGYWRLDETGLPTARNSSLNGQTLDATYWPTGGFSFDQQSVISDVNSAVRFPGLSNSYAYKNPASPGLVGDAAFTIEAWVNPAATRADGMVFSYGAAAANRVVSLGSDGSGRIYSVHYSNDHPFTATWTLGQWQYVVLTYDPATSTESLYVNGAFQESWTPANLALQNGDDIFIGRATWNGIYMAEAVVDEVALYNRALSSAEVADHYRHGIGAQLAFNRGSAAPAVYSGYAWSENFGWISWNCASQQEPWDCVQGDALFDNYRVTRALDNLSGFAKTEHTGFLSLNCASSPTTDACNTSNYRVSAGSDGEYRGWGWGDGLGWVSFNCENTNNCSSSAGDWKVFETATPTGAELHGWAWSEVWGWISFNCADRGAGVCTASPYRVSRGTSGEQVRFAIANGVLTAAAGGETPQNLTDPAVNIALCDNETRFFTVVANPPPARPSIRLCMKASYRGTGAAAAGYSNTLRLTLELR</sequence>
<reference evidence="5 6" key="1">
    <citation type="journal article" date="2016" name="Nat. Commun.">
        <title>Thousands of microbial genomes shed light on interconnected biogeochemical processes in an aquifer system.</title>
        <authorList>
            <person name="Anantharaman K."/>
            <person name="Brown C.T."/>
            <person name="Hug L.A."/>
            <person name="Sharon I."/>
            <person name="Castelle C.J."/>
            <person name="Probst A.J."/>
            <person name="Thomas B.C."/>
            <person name="Singh A."/>
            <person name="Wilkins M.J."/>
            <person name="Karaoz U."/>
            <person name="Brodie E.L."/>
            <person name="Williams K.H."/>
            <person name="Hubbard S.S."/>
            <person name="Banfield J.F."/>
        </authorList>
    </citation>
    <scope>NUCLEOTIDE SEQUENCE [LARGE SCALE GENOMIC DNA]</scope>
    <source>
        <strain evidence="6">RIFCSPHIGHO2_01_FULL_58_15</strain>
    </source>
</reference>
<keyword evidence="1" id="KW-0732">Signal</keyword>
<dbReference type="InterPro" id="IPR013320">
    <property type="entry name" value="ConA-like_dom_sf"/>
</dbReference>
<comment type="caution">
    <text evidence="5">The sequence shown here is derived from an EMBL/GenBank/DDBJ whole genome shotgun (WGS) entry which is preliminary data.</text>
</comment>
<dbReference type="Gene3D" id="2.60.120.200">
    <property type="match status" value="1"/>
</dbReference>
<evidence type="ECO:0000256" key="1">
    <source>
        <dbReference type="ARBA" id="ARBA00022729"/>
    </source>
</evidence>
<dbReference type="Proteomes" id="UP000178690">
    <property type="component" value="Unassembled WGS sequence"/>
</dbReference>
<protein>
    <recommendedName>
        <fullName evidence="4">LamG-like jellyroll fold domain-containing protein</fullName>
    </recommendedName>
</protein>
<gene>
    <name evidence="5" type="ORF">A2682_01250</name>
</gene>
<dbReference type="SUPFAM" id="SSF49899">
    <property type="entry name" value="Concanavalin A-like lectins/glucanases"/>
    <property type="match status" value="1"/>
</dbReference>
<dbReference type="STRING" id="1802363.A2682_01250"/>
<organism evidence="5 6">
    <name type="scientific">Terrybacteria sp. (strain RIFCSPHIGHO2_01_FULL_58_15)</name>
    <dbReference type="NCBI Taxonomy" id="1802363"/>
    <lineage>
        <taxon>Bacteria</taxon>
        <taxon>Candidatus Terryibacteriota</taxon>
    </lineage>
</organism>
<evidence type="ECO:0000256" key="3">
    <source>
        <dbReference type="SAM" id="Phobius"/>
    </source>
</evidence>
<dbReference type="EMBL" id="MHST01000012">
    <property type="protein sequence ID" value="OHA49274.1"/>
    <property type="molecule type" value="Genomic_DNA"/>
</dbReference>
<dbReference type="InterPro" id="IPR006558">
    <property type="entry name" value="LamG-like"/>
</dbReference>
<name>A0A1G2PLS3_TERXR</name>
<keyword evidence="2" id="KW-1015">Disulfide bond</keyword>
<dbReference type="SMART" id="SM00560">
    <property type="entry name" value="LamGL"/>
    <property type="match status" value="1"/>
</dbReference>